<dbReference type="AlphaFoldDB" id="A0A2Z5GBZ4"/>
<accession>A0A2Z5GBZ4</accession>
<evidence type="ECO:0000313" key="1">
    <source>
        <dbReference type="EMBL" id="AXC16244.1"/>
    </source>
</evidence>
<protein>
    <submittedName>
        <fullName evidence="1">Uncharacterized protein</fullName>
    </submittedName>
</protein>
<dbReference type="Proteomes" id="UP000253606">
    <property type="component" value="Plasmid pACPOL4"/>
</dbReference>
<dbReference type="EMBL" id="CP030843">
    <property type="protein sequence ID" value="AXC16244.1"/>
    <property type="molecule type" value="Genomic_DNA"/>
</dbReference>
<keyword evidence="1" id="KW-0614">Plasmid</keyword>
<name>A0A2Z5GBZ4_9BACT</name>
<reference evidence="1 2" key="1">
    <citation type="journal article" date="2018" name="Front. Microbiol.">
        <title>Hydrolytic Capabilities as a Key to Environmental Success: Chitinolytic and Cellulolytic Acidobacteria From Acidic Sub-arctic Soils and Boreal Peatlands.</title>
        <authorList>
            <person name="Belova S.E."/>
            <person name="Ravin N.V."/>
            <person name="Pankratov T.A."/>
            <person name="Rakitin A.L."/>
            <person name="Ivanova A.A."/>
            <person name="Beletsky A.V."/>
            <person name="Mardanov A.V."/>
            <person name="Sinninghe Damste J.S."/>
            <person name="Dedysh S.N."/>
        </authorList>
    </citation>
    <scope>NUCLEOTIDE SEQUENCE [LARGE SCALE GENOMIC DNA]</scope>
    <source>
        <strain evidence="1 2">SBC82</strain>
        <plasmid evidence="2">pacpol4</plasmid>
    </source>
</reference>
<proteinExistence type="predicted"/>
<sequence>MEVAILDIPLLDKVNYKNRFLSPKELEDLRAGRSYLAVFGIVQYFDQFGPHWYRFCAWHGYNQTVPVEFAAINCVNWNQVGDGDLRTHH</sequence>
<dbReference type="KEGG" id="abas:ACPOL_7044"/>
<gene>
    <name evidence="1" type="ORF">ACPOL_7044</name>
</gene>
<geneLocation type="plasmid" evidence="2">
    <name>pacpol4</name>
</geneLocation>
<organism evidence="1 2">
    <name type="scientific">Acidisarcina polymorpha</name>
    <dbReference type="NCBI Taxonomy" id="2211140"/>
    <lineage>
        <taxon>Bacteria</taxon>
        <taxon>Pseudomonadati</taxon>
        <taxon>Acidobacteriota</taxon>
        <taxon>Terriglobia</taxon>
        <taxon>Terriglobales</taxon>
        <taxon>Acidobacteriaceae</taxon>
        <taxon>Acidisarcina</taxon>
    </lineage>
</organism>
<keyword evidence="2" id="KW-1185">Reference proteome</keyword>
<evidence type="ECO:0000313" key="2">
    <source>
        <dbReference type="Proteomes" id="UP000253606"/>
    </source>
</evidence>